<dbReference type="AlphaFoldDB" id="A0A1Y5TT93"/>
<accession>A0A1Y5TT93</accession>
<proteinExistence type="predicted"/>
<evidence type="ECO:0000313" key="2">
    <source>
        <dbReference type="Proteomes" id="UP000193077"/>
    </source>
</evidence>
<dbReference type="EMBL" id="FWFO01000006">
    <property type="protein sequence ID" value="SLN71608.1"/>
    <property type="molecule type" value="Genomic_DNA"/>
</dbReference>
<sequence>MQFFNRTVCIPRLLFSDPLGKDNFTSDED</sequence>
<gene>
    <name evidence="1" type="ORF">TRL7639_04258</name>
</gene>
<organism evidence="1 2">
    <name type="scientific">Falsiruegeria litorea R37</name>
    <dbReference type="NCBI Taxonomy" id="1200284"/>
    <lineage>
        <taxon>Bacteria</taxon>
        <taxon>Pseudomonadati</taxon>
        <taxon>Pseudomonadota</taxon>
        <taxon>Alphaproteobacteria</taxon>
        <taxon>Rhodobacterales</taxon>
        <taxon>Roseobacteraceae</taxon>
        <taxon>Falsiruegeria</taxon>
    </lineage>
</organism>
<dbReference type="Proteomes" id="UP000193077">
    <property type="component" value="Unassembled WGS sequence"/>
</dbReference>
<reference evidence="1 2" key="1">
    <citation type="submission" date="2017-03" db="EMBL/GenBank/DDBJ databases">
        <authorList>
            <person name="Afonso C.L."/>
            <person name="Miller P.J."/>
            <person name="Scott M.A."/>
            <person name="Spackman E."/>
            <person name="Goraichik I."/>
            <person name="Dimitrov K.M."/>
            <person name="Suarez D.L."/>
            <person name="Swayne D.E."/>
        </authorList>
    </citation>
    <scope>NUCLEOTIDE SEQUENCE [LARGE SCALE GENOMIC DNA]</scope>
    <source>
        <strain evidence="1 2">CECT 7639</strain>
    </source>
</reference>
<evidence type="ECO:0000313" key="1">
    <source>
        <dbReference type="EMBL" id="SLN71608.1"/>
    </source>
</evidence>
<protein>
    <submittedName>
        <fullName evidence="1">Uncharacterized protein</fullName>
    </submittedName>
</protein>
<keyword evidence="2" id="KW-1185">Reference proteome</keyword>
<name>A0A1Y5TT93_9RHOB</name>